<evidence type="ECO:0000256" key="3">
    <source>
        <dbReference type="ARBA" id="ARBA00023274"/>
    </source>
</evidence>
<dbReference type="Proteomes" id="UP001203831">
    <property type="component" value="Unassembled WGS sequence"/>
</dbReference>
<evidence type="ECO:0000256" key="4">
    <source>
        <dbReference type="ARBA" id="ARBA00035292"/>
    </source>
</evidence>
<protein>
    <recommendedName>
        <fullName evidence="4">Large ribosomal subunit protein bL9</fullName>
    </recommendedName>
</protein>
<keyword evidence="2 6" id="KW-0689">Ribosomal protein</keyword>
<dbReference type="InterPro" id="IPR020594">
    <property type="entry name" value="Ribosomal_bL9_bac/chp"/>
</dbReference>
<evidence type="ECO:0000256" key="1">
    <source>
        <dbReference type="ARBA" id="ARBA00010605"/>
    </source>
</evidence>
<evidence type="ECO:0000313" key="6">
    <source>
        <dbReference type="EMBL" id="MCM0158285.1"/>
    </source>
</evidence>
<dbReference type="EMBL" id="JAKMAI010000006">
    <property type="protein sequence ID" value="MCM0158285.1"/>
    <property type="molecule type" value="Genomic_DNA"/>
</dbReference>
<dbReference type="InterPro" id="IPR036935">
    <property type="entry name" value="Ribosomal_bL9_N_sf"/>
</dbReference>
<dbReference type="GO" id="GO:0005840">
    <property type="term" value="C:ribosome"/>
    <property type="evidence" value="ECO:0007669"/>
    <property type="project" value="UniProtKB-KW"/>
</dbReference>
<dbReference type="PANTHER" id="PTHR21368">
    <property type="entry name" value="50S RIBOSOMAL PROTEIN L9"/>
    <property type="match status" value="1"/>
</dbReference>
<gene>
    <name evidence="6" type="primary">rplI</name>
    <name evidence="6" type="ORF">L7J86_00555</name>
</gene>
<dbReference type="InterPro" id="IPR000244">
    <property type="entry name" value="Ribosomal_bL9"/>
</dbReference>
<organism evidence="6 7">
    <name type="scientific">endosymbiont of Metamasius hemipterus</name>
    <dbReference type="NCBI Taxonomy" id="204627"/>
    <lineage>
        <taxon>Bacteria</taxon>
        <taxon>Pseudomonadati</taxon>
        <taxon>Pseudomonadota</taxon>
        <taxon>Gammaproteobacteria</taxon>
        <taxon>Candidatus Nardonella</taxon>
    </lineage>
</organism>
<evidence type="ECO:0000313" key="7">
    <source>
        <dbReference type="Proteomes" id="UP001203831"/>
    </source>
</evidence>
<dbReference type="InterPro" id="IPR020070">
    <property type="entry name" value="Ribosomal_bL9_N"/>
</dbReference>
<keyword evidence="3" id="KW-0687">Ribonucleoprotein</keyword>
<comment type="similarity">
    <text evidence="1">Belongs to the bacterial ribosomal protein bL9 family.</text>
</comment>
<accession>A0ABT0TWB5</accession>
<keyword evidence="7" id="KW-1185">Reference proteome</keyword>
<proteinExistence type="inferred from homology"/>
<evidence type="ECO:0000256" key="2">
    <source>
        <dbReference type="ARBA" id="ARBA00022980"/>
    </source>
</evidence>
<comment type="caution">
    <text evidence="6">The sequence shown here is derived from an EMBL/GenBank/DDBJ whole genome shotgun (WGS) entry which is preliminary data.</text>
</comment>
<dbReference type="RefSeq" id="WP_250672654.1">
    <property type="nucleotide sequence ID" value="NZ_JAKMAI010000006.1"/>
</dbReference>
<dbReference type="Pfam" id="PF01281">
    <property type="entry name" value="Ribosomal_L9_N"/>
    <property type="match status" value="1"/>
</dbReference>
<reference evidence="6" key="1">
    <citation type="submission" date="2022-01" db="EMBL/GenBank/DDBJ databases">
        <title>Genome assemble of Metamasius hemipterus Nardonella endosymbiont.</title>
        <authorList>
            <person name="Palmieri L."/>
            <person name="Pavarini R."/>
            <person name="Sharma P."/>
        </authorList>
    </citation>
    <scope>NUCLEOTIDE SEQUENCE [LARGE SCALE GENOMIC DNA]</scope>
    <source>
        <strain evidence="6">NARMHE1</strain>
    </source>
</reference>
<evidence type="ECO:0000259" key="5">
    <source>
        <dbReference type="Pfam" id="PF01281"/>
    </source>
</evidence>
<feature type="domain" description="Ribosomal protein L9" evidence="5">
    <location>
        <begin position="1"/>
        <end position="46"/>
    </location>
</feature>
<sequence>MKVIILKSINKLNNSKDIINVKDGYARNFLIPYGYAIIANKNNINSYKNKIIEKENIIKNKEKYYEYIINEIIKINDNNIIIYSRSKNNKLFGSIKEIDIINYFNNINKKINLKKKIFYLKIQ</sequence>
<dbReference type="SUPFAM" id="SSF55658">
    <property type="entry name" value="L9 N-domain-like"/>
    <property type="match status" value="1"/>
</dbReference>
<name>A0ABT0TWB5_9GAMM</name>
<dbReference type="InterPro" id="IPR009027">
    <property type="entry name" value="Ribosomal_bL9/RNase_H1_N"/>
</dbReference>
<dbReference type="NCBIfam" id="TIGR00158">
    <property type="entry name" value="L9"/>
    <property type="match status" value="1"/>
</dbReference>
<dbReference type="Gene3D" id="3.40.5.10">
    <property type="entry name" value="Ribosomal protein L9, N-terminal domain"/>
    <property type="match status" value="1"/>
</dbReference>